<dbReference type="AlphaFoldDB" id="A0ABD2XQ15"/>
<proteinExistence type="predicted"/>
<name>A0ABD2XQ15_9HYME</name>
<evidence type="ECO:0000313" key="2">
    <source>
        <dbReference type="Proteomes" id="UP001627154"/>
    </source>
</evidence>
<dbReference type="EMBL" id="JBJJXI010000018">
    <property type="protein sequence ID" value="KAL3407099.1"/>
    <property type="molecule type" value="Genomic_DNA"/>
</dbReference>
<dbReference type="InterPro" id="IPR020987">
    <property type="entry name" value="Centromere_Cenp-M"/>
</dbReference>
<protein>
    <recommendedName>
        <fullName evidence="3">Centromere protein M</fullName>
    </recommendedName>
</protein>
<evidence type="ECO:0008006" key="3">
    <source>
        <dbReference type="Google" id="ProtNLM"/>
    </source>
</evidence>
<dbReference type="InterPro" id="IPR027417">
    <property type="entry name" value="P-loop_NTPase"/>
</dbReference>
<dbReference type="Gene3D" id="3.40.50.300">
    <property type="entry name" value="P-loop containing nucleotide triphosphate hydrolases"/>
    <property type="match status" value="1"/>
</dbReference>
<organism evidence="1 2">
    <name type="scientific">Trichogramma kaykai</name>
    <dbReference type="NCBI Taxonomy" id="54128"/>
    <lineage>
        <taxon>Eukaryota</taxon>
        <taxon>Metazoa</taxon>
        <taxon>Ecdysozoa</taxon>
        <taxon>Arthropoda</taxon>
        <taxon>Hexapoda</taxon>
        <taxon>Insecta</taxon>
        <taxon>Pterygota</taxon>
        <taxon>Neoptera</taxon>
        <taxon>Endopterygota</taxon>
        <taxon>Hymenoptera</taxon>
        <taxon>Apocrita</taxon>
        <taxon>Proctotrupomorpha</taxon>
        <taxon>Chalcidoidea</taxon>
        <taxon>Trichogrammatidae</taxon>
        <taxon>Trichogramma</taxon>
    </lineage>
</organism>
<dbReference type="Pfam" id="PF11111">
    <property type="entry name" value="CENP-M"/>
    <property type="match status" value="1"/>
</dbReference>
<reference evidence="1 2" key="1">
    <citation type="journal article" date="2024" name="bioRxiv">
        <title>A reference genome for Trichogramma kaykai: A tiny desert-dwelling parasitoid wasp with competing sex-ratio distorters.</title>
        <authorList>
            <person name="Culotta J."/>
            <person name="Lindsey A.R."/>
        </authorList>
    </citation>
    <scope>NUCLEOTIDE SEQUENCE [LARGE SCALE GENOMIC DNA]</scope>
    <source>
        <strain evidence="1 2">KSX58</strain>
    </source>
</reference>
<accession>A0ABD2XQ15</accession>
<keyword evidence="2" id="KW-1185">Reference proteome</keyword>
<gene>
    <name evidence="1" type="ORF">TKK_001165</name>
</gene>
<sequence length="172" mass="19048">MAGILRCSGNWNVNAIISVLIVAPGDLCDLIYEQLRESVKERGYRITIHKSESIDDILHFKPNLQVDFVVFAFNGRIAHQIHEVERNIGLLDEFFIISGRVCLVNCIGGSNGTDLNCHAAQKVREKYCVRLFSADVHKKEGLESIGSRVLCLAEALMGVHSGIVDLNVLTSL</sequence>
<evidence type="ECO:0000313" key="1">
    <source>
        <dbReference type="EMBL" id="KAL3407099.1"/>
    </source>
</evidence>
<dbReference type="Proteomes" id="UP001627154">
    <property type="component" value="Unassembled WGS sequence"/>
</dbReference>
<comment type="caution">
    <text evidence="1">The sequence shown here is derived from an EMBL/GenBank/DDBJ whole genome shotgun (WGS) entry which is preliminary data.</text>
</comment>